<dbReference type="InterPro" id="IPR001173">
    <property type="entry name" value="Glyco_trans_2-like"/>
</dbReference>
<evidence type="ECO:0000256" key="1">
    <source>
        <dbReference type="SAM" id="Phobius"/>
    </source>
</evidence>
<sequence length="366" mass="42679">MNFSEKIIKEKLLEVIMTFPKVSIIIATFNSEKVLPRTLDAIKRQSYPSNKIEVLLIDGGSTDNTLSLADAYNCIVYPNPKTDPVNAKLIGFRKASGKYVITIDHDEVMENKDSILRKVISLEENSSCKVALCSGYKRPNKYPLLNQYISEFGDPFSLFIYRFSKGYNFFEKVLRKKFDIINENNDYLVISFNNIKTPVIFELCCMGTMVDREYFNTIPGAFEEGDVFTHLFYYMIESGSKNVIMVKDDPLTHYSVDSLKAYFPKIKWRIINNVHFEQQGNNGFSGREKLQPSIKYKKYLFPLYSYTLFFSLFDSVYYSITRKNGIFLLHWILCIYVASQIIYQYFLKIIHKRPQFTSYDGKKVIM</sequence>
<dbReference type="Pfam" id="PF00535">
    <property type="entry name" value="Glycos_transf_2"/>
    <property type="match status" value="1"/>
</dbReference>
<dbReference type="PANTHER" id="PTHR22916:SF64">
    <property type="entry name" value="TRANSFERASE, PUTATIVE-RELATED"/>
    <property type="match status" value="1"/>
</dbReference>
<keyword evidence="1" id="KW-1133">Transmembrane helix</keyword>
<accession>A0A6N7W7S9</accession>
<comment type="caution">
    <text evidence="3">The sequence shown here is derived from an EMBL/GenBank/DDBJ whole genome shotgun (WGS) entry which is preliminary data.</text>
</comment>
<evidence type="ECO:0000259" key="2">
    <source>
        <dbReference type="Pfam" id="PF00535"/>
    </source>
</evidence>
<evidence type="ECO:0000313" key="3">
    <source>
        <dbReference type="EMBL" id="MSS90622.1"/>
    </source>
</evidence>
<protein>
    <submittedName>
        <fullName evidence="3">Glycosyltransferase family 2 protein</fullName>
    </submittedName>
</protein>
<dbReference type="SUPFAM" id="SSF53448">
    <property type="entry name" value="Nucleotide-diphospho-sugar transferases"/>
    <property type="match status" value="1"/>
</dbReference>
<keyword evidence="3" id="KW-0808">Transferase</keyword>
<keyword evidence="1" id="KW-0812">Transmembrane</keyword>
<dbReference type="CDD" id="cd00761">
    <property type="entry name" value="Glyco_tranf_GTA_type"/>
    <property type="match status" value="1"/>
</dbReference>
<dbReference type="GO" id="GO:0016740">
    <property type="term" value="F:transferase activity"/>
    <property type="evidence" value="ECO:0007669"/>
    <property type="project" value="UniProtKB-KW"/>
</dbReference>
<feature type="transmembrane region" description="Helical" evidence="1">
    <location>
        <begin position="326"/>
        <end position="346"/>
    </location>
</feature>
<keyword evidence="1" id="KW-0472">Membrane</keyword>
<dbReference type="InterPro" id="IPR029044">
    <property type="entry name" value="Nucleotide-diphossugar_trans"/>
</dbReference>
<feature type="transmembrane region" description="Helical" evidence="1">
    <location>
        <begin position="299"/>
        <end position="320"/>
    </location>
</feature>
<proteinExistence type="predicted"/>
<organism evidence="3 4">
    <name type="scientific">Eisenbergiella porci</name>
    <dbReference type="NCBI Taxonomy" id="2652274"/>
    <lineage>
        <taxon>Bacteria</taxon>
        <taxon>Bacillati</taxon>
        <taxon>Bacillota</taxon>
        <taxon>Clostridia</taxon>
        <taxon>Lachnospirales</taxon>
        <taxon>Lachnospiraceae</taxon>
        <taxon>Eisenbergiella</taxon>
    </lineage>
</organism>
<dbReference type="PANTHER" id="PTHR22916">
    <property type="entry name" value="GLYCOSYLTRANSFERASE"/>
    <property type="match status" value="1"/>
</dbReference>
<name>A0A6N7W7S9_9FIRM</name>
<dbReference type="EMBL" id="VUMI01000042">
    <property type="protein sequence ID" value="MSS90622.1"/>
    <property type="molecule type" value="Genomic_DNA"/>
</dbReference>
<gene>
    <name evidence="3" type="ORF">FYJ45_20845</name>
</gene>
<evidence type="ECO:0000313" key="4">
    <source>
        <dbReference type="Proteomes" id="UP000436047"/>
    </source>
</evidence>
<dbReference type="GeneID" id="86055476"/>
<dbReference type="AlphaFoldDB" id="A0A6N7W7S9"/>
<keyword evidence="4" id="KW-1185">Reference proteome</keyword>
<dbReference type="Proteomes" id="UP000436047">
    <property type="component" value="Unassembled WGS sequence"/>
</dbReference>
<dbReference type="Gene3D" id="3.90.550.10">
    <property type="entry name" value="Spore Coat Polysaccharide Biosynthesis Protein SpsA, Chain A"/>
    <property type="match status" value="1"/>
</dbReference>
<dbReference type="RefSeq" id="WP_154467077.1">
    <property type="nucleotide sequence ID" value="NZ_VUMI01000042.1"/>
</dbReference>
<reference evidence="3 4" key="1">
    <citation type="submission" date="2019-08" db="EMBL/GenBank/DDBJ databases">
        <title>In-depth cultivation of the pig gut microbiome towards novel bacterial diversity and tailored functional studies.</title>
        <authorList>
            <person name="Wylensek D."/>
            <person name="Hitch T.C.A."/>
            <person name="Clavel T."/>
        </authorList>
    </citation>
    <scope>NUCLEOTIDE SEQUENCE [LARGE SCALE GENOMIC DNA]</scope>
    <source>
        <strain evidence="3 4">WCA-389-WT-23B</strain>
    </source>
</reference>
<feature type="domain" description="Glycosyltransferase 2-like" evidence="2">
    <location>
        <begin position="23"/>
        <end position="144"/>
    </location>
</feature>